<comment type="caution">
    <text evidence="16">The sequence shown here is derived from an EMBL/GenBank/DDBJ whole genome shotgun (WGS) entry which is preliminary data.</text>
</comment>
<keyword evidence="7" id="KW-0106">Calcium</keyword>
<evidence type="ECO:0000256" key="4">
    <source>
        <dbReference type="ARBA" id="ARBA00010983"/>
    </source>
</evidence>
<dbReference type="PANTHER" id="PTHR11073:SF1">
    <property type="entry name" value="CALNEXIN 14D-RELATED"/>
    <property type="match status" value="1"/>
</dbReference>
<evidence type="ECO:0000256" key="12">
    <source>
        <dbReference type="ARBA" id="ARBA00053392"/>
    </source>
</evidence>
<keyword evidence="17" id="KW-1185">Reference proteome</keyword>
<dbReference type="GO" id="GO:0005789">
    <property type="term" value="C:endoplasmic reticulum membrane"/>
    <property type="evidence" value="ECO:0007669"/>
    <property type="project" value="UniProtKB-SubCell"/>
</dbReference>
<dbReference type="GO" id="GO:0031410">
    <property type="term" value="C:cytoplasmic vesicle"/>
    <property type="evidence" value="ECO:0007669"/>
    <property type="project" value="UniProtKB-SubCell"/>
</dbReference>
<dbReference type="GO" id="GO:0048471">
    <property type="term" value="C:perinuclear region of cytoplasm"/>
    <property type="evidence" value="ECO:0007669"/>
    <property type="project" value="UniProtKB-SubCell"/>
</dbReference>
<evidence type="ECO:0000256" key="5">
    <source>
        <dbReference type="ARBA" id="ARBA00022692"/>
    </source>
</evidence>
<name>A0A8S1EL25_9PELO</name>
<feature type="compositionally biased region" description="Acidic residues" evidence="15">
    <location>
        <begin position="512"/>
        <end position="527"/>
    </location>
</feature>
<evidence type="ECO:0000256" key="14">
    <source>
        <dbReference type="RuleBase" id="RU362126"/>
    </source>
</evidence>
<dbReference type="GO" id="GO:0051082">
    <property type="term" value="F:unfolded protein binding"/>
    <property type="evidence" value="ECO:0007669"/>
    <property type="project" value="InterPro"/>
</dbReference>
<evidence type="ECO:0000256" key="1">
    <source>
        <dbReference type="ARBA" id="ARBA00004115"/>
    </source>
</evidence>
<feature type="compositionally biased region" description="Acidic residues" evidence="15">
    <location>
        <begin position="308"/>
        <end position="317"/>
    </location>
</feature>
<dbReference type="PRINTS" id="PR00626">
    <property type="entry name" value="CALRETICULIN"/>
</dbReference>
<dbReference type="InterPro" id="IPR018124">
    <property type="entry name" value="Calret/calnex_CS"/>
</dbReference>
<keyword evidence="5 14" id="KW-0812">Transmembrane</keyword>
<dbReference type="FunFam" id="2.10.250.10:FF:000001">
    <property type="entry name" value="Calnexin homolog"/>
    <property type="match status" value="1"/>
</dbReference>
<evidence type="ECO:0000313" key="17">
    <source>
        <dbReference type="Proteomes" id="UP000494206"/>
    </source>
</evidence>
<dbReference type="Pfam" id="PF00262">
    <property type="entry name" value="Calreticulin"/>
    <property type="match status" value="1"/>
</dbReference>
<dbReference type="Proteomes" id="UP000494206">
    <property type="component" value="Unassembled WGS sequence"/>
</dbReference>
<keyword evidence="11" id="KW-0968">Cytoplasmic vesicle</keyword>
<evidence type="ECO:0000256" key="15">
    <source>
        <dbReference type="SAM" id="MobiDB-lite"/>
    </source>
</evidence>
<comment type="subcellular location">
    <subcellularLocation>
        <location evidence="3">Cytoplasm</location>
        <location evidence="3">Perinuclear region</location>
    </subcellularLocation>
    <subcellularLocation>
        <location evidence="2">Cytoplasmic vesicle</location>
    </subcellularLocation>
    <subcellularLocation>
        <location evidence="1">Endoplasmic reticulum membrane</location>
        <topology evidence="1">Single-pass type I membrane protein</topology>
    </subcellularLocation>
</comment>
<dbReference type="GO" id="GO:0005509">
    <property type="term" value="F:calcium ion binding"/>
    <property type="evidence" value="ECO:0007669"/>
    <property type="project" value="InterPro"/>
</dbReference>
<evidence type="ECO:0000256" key="7">
    <source>
        <dbReference type="ARBA" id="ARBA00022837"/>
    </source>
</evidence>
<dbReference type="EMBL" id="CADEPM010000003">
    <property type="protein sequence ID" value="CAB3401507.1"/>
    <property type="molecule type" value="Genomic_DNA"/>
</dbReference>
<feature type="compositionally biased region" description="Basic and acidic residues" evidence="15">
    <location>
        <begin position="282"/>
        <end position="298"/>
    </location>
</feature>
<feature type="signal peptide" evidence="14">
    <location>
        <begin position="1"/>
        <end position="18"/>
    </location>
</feature>
<dbReference type="PANTHER" id="PTHR11073">
    <property type="entry name" value="CALRETICULIN AND CALNEXIN"/>
    <property type="match status" value="1"/>
</dbReference>
<keyword evidence="6 14" id="KW-0256">Endoplasmic reticulum</keyword>
<dbReference type="PROSITE" id="PS00804">
    <property type="entry name" value="CALRETICULIN_2"/>
    <property type="match status" value="1"/>
</dbReference>
<feature type="compositionally biased region" description="Basic and acidic residues" evidence="15">
    <location>
        <begin position="583"/>
        <end position="592"/>
    </location>
</feature>
<keyword evidence="8 14" id="KW-1133">Transmembrane helix</keyword>
<evidence type="ECO:0000256" key="9">
    <source>
        <dbReference type="ARBA" id="ARBA00023136"/>
    </source>
</evidence>
<feature type="compositionally biased region" description="Basic residues" evidence="15">
    <location>
        <begin position="609"/>
        <end position="619"/>
    </location>
</feature>
<dbReference type="InterPro" id="IPR001580">
    <property type="entry name" value="Calret/calnex"/>
</dbReference>
<evidence type="ECO:0000256" key="6">
    <source>
        <dbReference type="ARBA" id="ARBA00022824"/>
    </source>
</evidence>
<dbReference type="AlphaFoldDB" id="A0A8S1EL25"/>
<feature type="chain" id="PRO_5035959139" description="Calnexin" evidence="14">
    <location>
        <begin position="19"/>
        <end position="619"/>
    </location>
</feature>
<dbReference type="GO" id="GO:0036503">
    <property type="term" value="P:ERAD pathway"/>
    <property type="evidence" value="ECO:0007669"/>
    <property type="project" value="TreeGrafter"/>
</dbReference>
<feature type="disulfide bond" evidence="13">
    <location>
        <begin position="145"/>
        <end position="179"/>
    </location>
</feature>
<reference evidence="16 17" key="1">
    <citation type="submission" date="2020-04" db="EMBL/GenBank/DDBJ databases">
        <authorList>
            <person name="Laetsch R D."/>
            <person name="Stevens L."/>
            <person name="Kumar S."/>
            <person name="Blaxter L. M."/>
        </authorList>
    </citation>
    <scope>NUCLEOTIDE SEQUENCE [LARGE SCALE GENOMIC DNA]</scope>
</reference>
<dbReference type="PROSITE" id="PS00803">
    <property type="entry name" value="CALRETICULIN_1"/>
    <property type="match status" value="1"/>
</dbReference>
<evidence type="ECO:0008006" key="18">
    <source>
        <dbReference type="Google" id="ProtNLM"/>
    </source>
</evidence>
<organism evidence="16 17">
    <name type="scientific">Caenorhabditis bovis</name>
    <dbReference type="NCBI Taxonomy" id="2654633"/>
    <lineage>
        <taxon>Eukaryota</taxon>
        <taxon>Metazoa</taxon>
        <taxon>Ecdysozoa</taxon>
        <taxon>Nematoda</taxon>
        <taxon>Chromadorea</taxon>
        <taxon>Rhabditida</taxon>
        <taxon>Rhabditina</taxon>
        <taxon>Rhabditomorpha</taxon>
        <taxon>Rhabditoidea</taxon>
        <taxon>Rhabditidae</taxon>
        <taxon>Peloderinae</taxon>
        <taxon>Caenorhabditis</taxon>
    </lineage>
</organism>
<proteinExistence type="inferred from homology"/>
<dbReference type="Gene3D" id="2.60.120.200">
    <property type="match status" value="1"/>
</dbReference>
<feature type="compositionally biased region" description="Acidic residues" evidence="15">
    <location>
        <begin position="559"/>
        <end position="582"/>
    </location>
</feature>
<accession>A0A8S1EL25</accession>
<keyword evidence="10 14" id="KW-0143">Chaperone</keyword>
<feature type="region of interest" description="Disordered" evidence="15">
    <location>
        <begin position="278"/>
        <end position="330"/>
    </location>
</feature>
<keyword evidence="9 14" id="KW-0472">Membrane</keyword>
<gene>
    <name evidence="16" type="ORF">CBOVIS_LOCUS4248</name>
</gene>
<dbReference type="InterPro" id="IPR013320">
    <property type="entry name" value="ConA-like_dom_sf"/>
</dbReference>
<feature type="region of interest" description="Disordered" evidence="15">
    <location>
        <begin position="504"/>
        <end position="619"/>
    </location>
</feature>
<comment type="function">
    <text evidence="12">Calcium-binding protein that interacts with newly synthesized monoglucosylated glycoproteins in the endoplasmic reticulum. It may act in assisting protein assembly and/or in the retention within the ER of unassembled protein subunits. It seems to play a major role in the quality control apparatus of the ER by the retention of incorrectly folded proteins. Required for embryogenesis and larval development under heat and ER stress conditions. May be important for germ cell development. Involved in neuronal necrotic cell death.</text>
</comment>
<feature type="compositionally biased region" description="Basic and acidic residues" evidence="15">
    <location>
        <begin position="528"/>
        <end position="545"/>
    </location>
</feature>
<evidence type="ECO:0000256" key="11">
    <source>
        <dbReference type="ARBA" id="ARBA00023329"/>
    </source>
</evidence>
<sequence>MLNRKWVFLLVVVSLAVCQEVVEDDDESPPKKEPFIPIEFVAPQFNKESPKPYFFDYFPKGAKIGNKWVKSIAKKDGADAEIAKYNGEWDIGAPTKVVIEGDHGLIVKTKARHHAITAKLNRPFKFGNENLIVQYDVKFEEGQECGGGYLKLLSEGAEKNLATVQDKTPYTIMFGPDKCGSTGKVHLIFRYNNPKNGSIDEYHAKQPSNVGTTYWDDHNTHLYTLVLKPSGDFAVSVDGKSLFYGNMLYDLAPPLTPPLQIADPNDKKPEDWDDRAEIEDENATKPDDWDETQPKEIVDESATMPSDWNEDENELIPDPEATKPADWDDDMDGDWEPPMIDNPACKGISGCGKWKPPTIKNPKYKGKWVRPKIANPAYKGVWKPRLIDNPHYFEPTPFAGLAPITAVGIELWTMSENIVFDNILITSSEEDASDIARQTFKVKQNEEYRFATVTGDSVGFVKSIVDAANERPWLWAVYVLCVLIPVIFLAVFFFGRSSKFPKIDNKKKNDDSTSDDDVPNLEEEEGNDEKVARAPKITPEERARLLEGINEKLNSMPEVVDDEEENEEDEEKEEEEEEEDEEKKEGVVHENEPVMPTEELAKTSPKPSAAKRRTARRGD</sequence>
<keyword evidence="14" id="KW-0732">Signal</keyword>
<evidence type="ECO:0000256" key="3">
    <source>
        <dbReference type="ARBA" id="ARBA00004556"/>
    </source>
</evidence>
<dbReference type="GO" id="GO:0006457">
    <property type="term" value="P:protein folding"/>
    <property type="evidence" value="ECO:0007669"/>
    <property type="project" value="InterPro"/>
</dbReference>
<dbReference type="SUPFAM" id="SSF49899">
    <property type="entry name" value="Concanavalin A-like lectins/glucanases"/>
    <property type="match status" value="1"/>
</dbReference>
<evidence type="ECO:0000256" key="2">
    <source>
        <dbReference type="ARBA" id="ARBA00004541"/>
    </source>
</evidence>
<dbReference type="PROSITE" id="PS00805">
    <property type="entry name" value="CALRETICULIN_REPEAT"/>
    <property type="match status" value="1"/>
</dbReference>
<dbReference type="SUPFAM" id="SSF63887">
    <property type="entry name" value="P-domain of calnexin/calreticulin"/>
    <property type="match status" value="1"/>
</dbReference>
<keyword evidence="13" id="KW-1015">Disulfide bond</keyword>
<dbReference type="Gene3D" id="2.10.250.10">
    <property type="entry name" value="Calreticulin/calnexin, P domain"/>
    <property type="match status" value="1"/>
</dbReference>
<evidence type="ECO:0000256" key="10">
    <source>
        <dbReference type="ARBA" id="ARBA00023186"/>
    </source>
</evidence>
<evidence type="ECO:0000256" key="8">
    <source>
        <dbReference type="ARBA" id="ARBA00022989"/>
    </source>
</evidence>
<dbReference type="InterPro" id="IPR009033">
    <property type="entry name" value="Calreticulin/calnexin_P_dom_sf"/>
</dbReference>
<protein>
    <recommendedName>
        <fullName evidence="18">Calnexin</fullName>
    </recommendedName>
</protein>
<dbReference type="FunFam" id="2.60.120.200:FF:000011">
    <property type="entry name" value="Probable calnexin"/>
    <property type="match status" value="1"/>
</dbReference>
<comment type="similarity">
    <text evidence="4 14">Belongs to the calreticulin family.</text>
</comment>
<evidence type="ECO:0000313" key="16">
    <source>
        <dbReference type="EMBL" id="CAB3401507.1"/>
    </source>
</evidence>
<dbReference type="OrthoDB" id="1938156at2759"/>
<feature type="transmembrane region" description="Helical" evidence="14">
    <location>
        <begin position="473"/>
        <end position="494"/>
    </location>
</feature>
<evidence type="ECO:0000256" key="13">
    <source>
        <dbReference type="PIRSR" id="PIRSR601580-3"/>
    </source>
</evidence>